<comment type="caution">
    <text evidence="2">The sequence shown here is derived from an EMBL/GenBank/DDBJ whole genome shotgun (WGS) entry which is preliminary data.</text>
</comment>
<evidence type="ECO:0000259" key="1">
    <source>
        <dbReference type="PROSITE" id="PS51671"/>
    </source>
</evidence>
<dbReference type="OrthoDB" id="12860at2"/>
<gene>
    <name evidence="2" type="ORF">F1189_29980</name>
</gene>
<keyword evidence="3" id="KW-1185">Reference proteome</keyword>
<evidence type="ECO:0000313" key="2">
    <source>
        <dbReference type="EMBL" id="KAA5608254.1"/>
    </source>
</evidence>
<dbReference type="PROSITE" id="PS51671">
    <property type="entry name" value="ACT"/>
    <property type="match status" value="1"/>
</dbReference>
<dbReference type="InterPro" id="IPR045865">
    <property type="entry name" value="ACT-like_dom_sf"/>
</dbReference>
<evidence type="ECO:0000313" key="3">
    <source>
        <dbReference type="Proteomes" id="UP000325255"/>
    </source>
</evidence>
<dbReference type="InterPro" id="IPR002912">
    <property type="entry name" value="ACT_dom"/>
</dbReference>
<dbReference type="PIRSF" id="PIRSF028103">
    <property type="entry name" value="GcvR"/>
    <property type="match status" value="1"/>
</dbReference>
<dbReference type="InterPro" id="IPR016867">
    <property type="entry name" value="GcvR"/>
</dbReference>
<dbReference type="Proteomes" id="UP000325255">
    <property type="component" value="Unassembled WGS sequence"/>
</dbReference>
<dbReference type="SUPFAM" id="SSF55021">
    <property type="entry name" value="ACT-like"/>
    <property type="match status" value="2"/>
</dbReference>
<dbReference type="RefSeq" id="WP_150045541.1">
    <property type="nucleotide sequence ID" value="NZ_OW485601.1"/>
</dbReference>
<protein>
    <submittedName>
        <fullName evidence="2">ACT domain-containing protein</fullName>
    </submittedName>
</protein>
<proteinExistence type="predicted"/>
<dbReference type="PANTHER" id="PTHR34875:SF6">
    <property type="entry name" value="UPF0237 PROTEIN MJ1558"/>
    <property type="match status" value="1"/>
</dbReference>
<dbReference type="GO" id="GO:0006355">
    <property type="term" value="P:regulation of DNA-templated transcription"/>
    <property type="evidence" value="ECO:0007669"/>
    <property type="project" value="InterPro"/>
</dbReference>
<dbReference type="Pfam" id="PF01842">
    <property type="entry name" value="ACT"/>
    <property type="match status" value="1"/>
</dbReference>
<sequence>MASLILTLVGPDRPGVVRQLSEEVAARGGNWLESRMARLAGQFAGIALVAVPRAELAGFSEAVAAYQSGGLRVLVQEGSAQTVSIAHTAFQVELIGQDRPGIVRDITQALANRGVNIEELTTDVLSGSFSGEHLFRAEIRLRAPAAEAVDLVREDLERLGNELMVDIRTSEPDDGTE</sequence>
<dbReference type="Gene3D" id="3.30.70.260">
    <property type="match status" value="2"/>
</dbReference>
<accession>A0A5M6IJ17</accession>
<reference evidence="2 3" key="1">
    <citation type="submission" date="2019-09" db="EMBL/GenBank/DDBJ databases">
        <title>Genome sequence of Rhodovastum atsumiense, a diverse member of the Acetobacteraceae family of non-sulfur purple photosynthetic bacteria.</title>
        <authorList>
            <person name="Meyer T."/>
            <person name="Kyndt J."/>
        </authorList>
    </citation>
    <scope>NUCLEOTIDE SEQUENCE [LARGE SCALE GENOMIC DNA]</scope>
    <source>
        <strain evidence="2 3">DSM 21279</strain>
    </source>
</reference>
<name>A0A5M6IJ17_9PROT</name>
<feature type="domain" description="ACT" evidence="1">
    <location>
        <begin position="91"/>
        <end position="170"/>
    </location>
</feature>
<dbReference type="InterPro" id="IPR050990">
    <property type="entry name" value="UPF0237/GcvR_regulator"/>
</dbReference>
<dbReference type="AlphaFoldDB" id="A0A5M6IJ17"/>
<dbReference type="CDD" id="cd04869">
    <property type="entry name" value="ACT_GcvR_2"/>
    <property type="match status" value="1"/>
</dbReference>
<dbReference type="PANTHER" id="PTHR34875">
    <property type="entry name" value="UPF0237 PROTEIN MJ1558"/>
    <property type="match status" value="1"/>
</dbReference>
<organism evidence="2 3">
    <name type="scientific">Rhodovastum atsumiense</name>
    <dbReference type="NCBI Taxonomy" id="504468"/>
    <lineage>
        <taxon>Bacteria</taxon>
        <taxon>Pseudomonadati</taxon>
        <taxon>Pseudomonadota</taxon>
        <taxon>Alphaproteobacteria</taxon>
        <taxon>Acetobacterales</taxon>
        <taxon>Acetobacteraceae</taxon>
        <taxon>Rhodovastum</taxon>
    </lineage>
</organism>
<dbReference type="Pfam" id="PF13740">
    <property type="entry name" value="ACT_6"/>
    <property type="match status" value="1"/>
</dbReference>
<dbReference type="EMBL" id="VWPK01000094">
    <property type="protein sequence ID" value="KAA5608254.1"/>
    <property type="molecule type" value="Genomic_DNA"/>
</dbReference>